<dbReference type="InterPro" id="IPR009959">
    <property type="entry name" value="Cyclase_SnoaL-like"/>
</dbReference>
<dbReference type="Gene3D" id="3.10.450.50">
    <property type="match status" value="1"/>
</dbReference>
<dbReference type="Proteomes" id="UP000607281">
    <property type="component" value="Unassembled WGS sequence"/>
</dbReference>
<reference evidence="1 2" key="1">
    <citation type="journal article" date="2020" name="ISME J.">
        <title>Comparative genomics reveals insights into cyanobacterial evolution and habitat adaptation.</title>
        <authorList>
            <person name="Chen M.Y."/>
            <person name="Teng W.K."/>
            <person name="Zhao L."/>
            <person name="Hu C.X."/>
            <person name="Zhou Y.K."/>
            <person name="Han B.P."/>
            <person name="Song L.R."/>
            <person name="Shu W.S."/>
        </authorList>
    </citation>
    <scope>NUCLEOTIDE SEQUENCE [LARGE SCALE GENOMIC DNA]</scope>
    <source>
        <strain evidence="1 2">FACHB-260</strain>
    </source>
</reference>
<proteinExistence type="predicted"/>
<protein>
    <submittedName>
        <fullName evidence="1">Ester cyclase</fullName>
    </submittedName>
</protein>
<dbReference type="PANTHER" id="PTHR38436">
    <property type="entry name" value="POLYKETIDE CYCLASE SNOAL-LIKE DOMAIN"/>
    <property type="match status" value="1"/>
</dbReference>
<keyword evidence="2" id="KW-1185">Reference proteome</keyword>
<gene>
    <name evidence="1" type="ORF">H6G18_09210</name>
</gene>
<comment type="caution">
    <text evidence="1">The sequence shown here is derived from an EMBL/GenBank/DDBJ whole genome shotgun (WGS) entry which is preliminary data.</text>
</comment>
<sequence length="149" mass="17002">MNTTLKTQTDNLTIARRYVEKFLAVNDGSVADEILDPNFIYYTEITLDGKPIIGPETTKEAINNIHQSFPDISLNIDDIFAGEDRVVVRFKVTATHSQTMLGVAPTGKKITFIETHVFRFRNGKIVEDNVSVNNYKLKFLFNPSFQEQW</sequence>
<dbReference type="Pfam" id="PF07366">
    <property type="entry name" value="SnoaL"/>
    <property type="match status" value="1"/>
</dbReference>
<dbReference type="EMBL" id="JACJRF010000011">
    <property type="protein sequence ID" value="MBD2344326.1"/>
    <property type="molecule type" value="Genomic_DNA"/>
</dbReference>
<organism evidence="1 2">
    <name type="scientific">Anabaena subtropica FACHB-260</name>
    <dbReference type="NCBI Taxonomy" id="2692884"/>
    <lineage>
        <taxon>Bacteria</taxon>
        <taxon>Bacillati</taxon>
        <taxon>Cyanobacteriota</taxon>
        <taxon>Cyanophyceae</taxon>
        <taxon>Nostocales</taxon>
        <taxon>Nostocaceae</taxon>
        <taxon>Anabaena</taxon>
    </lineage>
</organism>
<dbReference type="PANTHER" id="PTHR38436:SF1">
    <property type="entry name" value="ESTER CYCLASE"/>
    <property type="match status" value="1"/>
</dbReference>
<evidence type="ECO:0000313" key="2">
    <source>
        <dbReference type="Proteomes" id="UP000607281"/>
    </source>
</evidence>
<dbReference type="RefSeq" id="WP_190406777.1">
    <property type="nucleotide sequence ID" value="NZ_JACJRF010000011.1"/>
</dbReference>
<dbReference type="SUPFAM" id="SSF54427">
    <property type="entry name" value="NTF2-like"/>
    <property type="match status" value="1"/>
</dbReference>
<dbReference type="InterPro" id="IPR032710">
    <property type="entry name" value="NTF2-like_dom_sf"/>
</dbReference>
<accession>A0ABR8CM61</accession>
<name>A0ABR8CM61_9NOST</name>
<evidence type="ECO:0000313" key="1">
    <source>
        <dbReference type="EMBL" id="MBD2344326.1"/>
    </source>
</evidence>